<keyword evidence="9" id="KW-1185">Reference proteome</keyword>
<sequence length="305" mass="33840">MRIIFFGTPEFAVASLQALVEAKLDVVAVVTAPDKPAGRGQQIQSSPVKAYAVSVGLPVLQPAKLKDPAFLEELAAYKADLQIIVAFRMLPEAVWNMPPKGTFNLHASLLPQYRGAAPIHWAVINGETETGITTFFLQHEIDTGDLLFQETEPISETDTTGELYERLMNKGGALVVKTTKAIESGDIHPRPQQEIDELKSAPKLDRSTGEVHWTRAGRDIVNLVRGMNPFPGAHTVFQGKNCKLVAVEFHPEIIPDLGVGVWDTDQKTFLRVGCSDGYINILEWQMEGKKRLKIEDFLRGYNFNF</sequence>
<protein>
    <recommendedName>
        <fullName evidence="2 5">Methionyl-tRNA formyltransferase</fullName>
        <ecNumber evidence="2 5">2.1.2.9</ecNumber>
    </recommendedName>
</protein>
<evidence type="ECO:0000256" key="5">
    <source>
        <dbReference type="HAMAP-Rule" id="MF_00182"/>
    </source>
</evidence>
<comment type="catalytic activity">
    <reaction evidence="5">
        <text>L-methionyl-tRNA(fMet) + (6R)-10-formyltetrahydrofolate = N-formyl-L-methionyl-tRNA(fMet) + (6S)-5,6,7,8-tetrahydrofolate + H(+)</text>
        <dbReference type="Rhea" id="RHEA:24380"/>
        <dbReference type="Rhea" id="RHEA-COMP:9952"/>
        <dbReference type="Rhea" id="RHEA-COMP:9953"/>
        <dbReference type="ChEBI" id="CHEBI:15378"/>
        <dbReference type="ChEBI" id="CHEBI:57453"/>
        <dbReference type="ChEBI" id="CHEBI:78530"/>
        <dbReference type="ChEBI" id="CHEBI:78844"/>
        <dbReference type="ChEBI" id="CHEBI:195366"/>
        <dbReference type="EC" id="2.1.2.9"/>
    </reaction>
</comment>
<comment type="caution">
    <text evidence="8">The sequence shown here is derived from an EMBL/GenBank/DDBJ whole genome shotgun (WGS) entry which is preliminary data.</text>
</comment>
<proteinExistence type="inferred from homology"/>
<dbReference type="GO" id="GO:0004479">
    <property type="term" value="F:methionyl-tRNA formyltransferase activity"/>
    <property type="evidence" value="ECO:0007669"/>
    <property type="project" value="UniProtKB-UniRule"/>
</dbReference>
<evidence type="ECO:0000256" key="4">
    <source>
        <dbReference type="ARBA" id="ARBA00022917"/>
    </source>
</evidence>
<dbReference type="RefSeq" id="WP_130894907.1">
    <property type="nucleotide sequence ID" value="NZ_JAANOM010000001.1"/>
</dbReference>
<accession>A0A4Q9BE69</accession>
<feature type="domain" description="Formyl transferase N-terminal" evidence="6">
    <location>
        <begin position="1"/>
        <end position="177"/>
    </location>
</feature>
<comment type="function">
    <text evidence="5">Attaches a formyl group to the free amino group of methionyl-tRNA(fMet). The formyl group appears to play a dual role in the initiator identity of N-formylmethionyl-tRNA by promoting its recognition by IF2 and preventing the misappropriation of this tRNA by the elongation apparatus.</text>
</comment>
<dbReference type="HAMAP" id="MF_00182">
    <property type="entry name" value="Formyl_trans"/>
    <property type="match status" value="1"/>
</dbReference>
<dbReference type="CDD" id="cd08646">
    <property type="entry name" value="FMT_core_Met-tRNA-FMT_N"/>
    <property type="match status" value="1"/>
</dbReference>
<evidence type="ECO:0000256" key="1">
    <source>
        <dbReference type="ARBA" id="ARBA00010699"/>
    </source>
</evidence>
<dbReference type="Proteomes" id="UP000293583">
    <property type="component" value="Unassembled WGS sequence"/>
</dbReference>
<feature type="domain" description="Formyl transferase C-terminal" evidence="7">
    <location>
        <begin position="203"/>
        <end position="302"/>
    </location>
</feature>
<dbReference type="InterPro" id="IPR044135">
    <property type="entry name" value="Met-tRNA-FMT_C"/>
</dbReference>
<evidence type="ECO:0000256" key="2">
    <source>
        <dbReference type="ARBA" id="ARBA00012261"/>
    </source>
</evidence>
<evidence type="ECO:0000259" key="6">
    <source>
        <dbReference type="Pfam" id="PF00551"/>
    </source>
</evidence>
<dbReference type="InterPro" id="IPR041711">
    <property type="entry name" value="Met-tRNA-FMT_N"/>
</dbReference>
<dbReference type="PANTHER" id="PTHR11138:SF5">
    <property type="entry name" value="METHIONYL-TRNA FORMYLTRANSFERASE, MITOCHONDRIAL"/>
    <property type="match status" value="1"/>
</dbReference>
<feature type="binding site" evidence="5">
    <location>
        <begin position="108"/>
        <end position="111"/>
    </location>
    <ligand>
        <name>(6S)-5,6,7,8-tetrahydrofolate</name>
        <dbReference type="ChEBI" id="CHEBI:57453"/>
    </ligand>
</feature>
<gene>
    <name evidence="5" type="primary">fmt</name>
    <name evidence="8" type="ORF">EWU20_03925</name>
</gene>
<dbReference type="SUPFAM" id="SSF50486">
    <property type="entry name" value="FMT C-terminal domain-like"/>
    <property type="match status" value="1"/>
</dbReference>
<organism evidence="8 9">
    <name type="scientific">Aquirufa antheringensis</name>
    <dbReference type="NCBI Taxonomy" id="2516559"/>
    <lineage>
        <taxon>Bacteria</taxon>
        <taxon>Pseudomonadati</taxon>
        <taxon>Bacteroidota</taxon>
        <taxon>Cytophagia</taxon>
        <taxon>Cytophagales</taxon>
        <taxon>Flectobacillaceae</taxon>
        <taxon>Aquirufa</taxon>
    </lineage>
</organism>
<dbReference type="PANTHER" id="PTHR11138">
    <property type="entry name" value="METHIONYL-TRNA FORMYLTRANSFERASE"/>
    <property type="match status" value="1"/>
</dbReference>
<dbReference type="SUPFAM" id="SSF53328">
    <property type="entry name" value="Formyltransferase"/>
    <property type="match status" value="1"/>
</dbReference>
<evidence type="ECO:0000313" key="8">
    <source>
        <dbReference type="EMBL" id="TBH74294.1"/>
    </source>
</evidence>
<dbReference type="EC" id="2.1.2.9" evidence="2 5"/>
<dbReference type="OrthoDB" id="9802815at2"/>
<keyword evidence="4 5" id="KW-0648">Protein biosynthesis</keyword>
<dbReference type="InterPro" id="IPR005793">
    <property type="entry name" value="Formyl_trans_C"/>
</dbReference>
<dbReference type="Pfam" id="PF02911">
    <property type="entry name" value="Formyl_trans_C"/>
    <property type="match status" value="1"/>
</dbReference>
<dbReference type="EMBL" id="SEWY01000002">
    <property type="protein sequence ID" value="TBH74294.1"/>
    <property type="molecule type" value="Genomic_DNA"/>
</dbReference>
<dbReference type="InterPro" id="IPR036477">
    <property type="entry name" value="Formyl_transf_N_sf"/>
</dbReference>
<dbReference type="InterPro" id="IPR005794">
    <property type="entry name" value="Fmt"/>
</dbReference>
<dbReference type="InterPro" id="IPR002376">
    <property type="entry name" value="Formyl_transf_N"/>
</dbReference>
<dbReference type="InterPro" id="IPR011034">
    <property type="entry name" value="Formyl_transferase-like_C_sf"/>
</dbReference>
<dbReference type="NCBIfam" id="TIGR00460">
    <property type="entry name" value="fmt"/>
    <property type="match status" value="1"/>
</dbReference>
<name>A0A4Q9BE69_9BACT</name>
<evidence type="ECO:0000313" key="9">
    <source>
        <dbReference type="Proteomes" id="UP000293583"/>
    </source>
</evidence>
<evidence type="ECO:0000259" key="7">
    <source>
        <dbReference type="Pfam" id="PF02911"/>
    </source>
</evidence>
<dbReference type="AlphaFoldDB" id="A0A4Q9BE69"/>
<dbReference type="CDD" id="cd08704">
    <property type="entry name" value="Met_tRNA_FMT_C"/>
    <property type="match status" value="1"/>
</dbReference>
<dbReference type="Gene3D" id="3.40.50.12230">
    <property type="match status" value="1"/>
</dbReference>
<dbReference type="Pfam" id="PF00551">
    <property type="entry name" value="Formyl_trans_N"/>
    <property type="match status" value="1"/>
</dbReference>
<dbReference type="GO" id="GO:0005829">
    <property type="term" value="C:cytosol"/>
    <property type="evidence" value="ECO:0007669"/>
    <property type="project" value="TreeGrafter"/>
</dbReference>
<keyword evidence="3 5" id="KW-0808">Transferase</keyword>
<evidence type="ECO:0000256" key="3">
    <source>
        <dbReference type="ARBA" id="ARBA00022679"/>
    </source>
</evidence>
<reference evidence="8 9" key="1">
    <citation type="submission" date="2019-02" db="EMBL/GenBank/DDBJ databases">
        <title>Genome of a new Bacteroidetes strain.</title>
        <authorList>
            <person name="Pitt A."/>
        </authorList>
    </citation>
    <scope>NUCLEOTIDE SEQUENCE [LARGE SCALE GENOMIC DNA]</scope>
    <source>
        <strain evidence="8 9">103A-SOEBACH</strain>
    </source>
</reference>
<comment type="similarity">
    <text evidence="1 5">Belongs to the Fmt family.</text>
</comment>